<feature type="compositionally biased region" description="Basic residues" evidence="1">
    <location>
        <begin position="374"/>
        <end position="398"/>
    </location>
</feature>
<dbReference type="InterPro" id="IPR011047">
    <property type="entry name" value="Quinoprotein_ADH-like_sf"/>
</dbReference>
<dbReference type="EMBL" id="JAIZAY010000010">
    <property type="protein sequence ID" value="KAJ8034351.1"/>
    <property type="molecule type" value="Genomic_DNA"/>
</dbReference>
<comment type="caution">
    <text evidence="3">The sequence shown here is derived from an EMBL/GenBank/DDBJ whole genome shotgun (WGS) entry which is preliminary data.</text>
</comment>
<feature type="region of interest" description="Disordered" evidence="1">
    <location>
        <begin position="801"/>
        <end position="846"/>
    </location>
</feature>
<dbReference type="InterPro" id="IPR018379">
    <property type="entry name" value="BEN_domain"/>
</dbReference>
<sequence length="989" mass="109141">MDSDKSSSITPLHQIPLNGSKDVWCVSDMSLLALDKVVVSGCEQKSKKTFIKVFSDPSCKPKSLYSQEFNKQYTSDLWRLVSFLDDSHLVTCFDDQVEKISIKKDKTVQSWKLPKGAASCISVKEREVFIGFSGSCDVIVLNSNLRQVRTVTLDGLQDGWPVDIMVVPDMILVCSFGCVPIRALCIAEKDGQLLREYTNPRSDDSVPLSLTVSVEADLVAVLWNSPPQLTIHSFSHGHCLVVADVEPAERIRSVSQDKLVMVDEKGEMKVFLLEQILTFHNLKALLALLLEDGDCRDIEDFFGISHDQDNKTECSDSDKENKDQDMKNQRLLTSLEECGSISQGNVTNLLEALKELDKSDALIRPVEAYQKYSGYHRGRKRTRKKSPQVKQDHLKKKRITEDASKDDKMHESTRQEEQALLDTKQDSCTDDADKDEVTTSSEEMTQQDTPISPSTKLNECKSNPKLGEIGSPREKDNQEIGSSVEEDGEAGVNEIDHEEMNDTVEQGETEQRINDGLTLKERMVTMLGEIQALKQQNELILSLLRTHIPTPCMYPQQYSYSHQCSQHPSQSMHANTPVNAHSQPINQVQAPSQVMFQAGLAQTAQPYHPTQLQPLAAVQPTTVLPPSQPTNPHQPIQPVTPLPQVQFPTHSGTQVPPCTCKVPPPPATSVLAQAVPALPGSAIPSNNQPSNTPLPSTPPSKSISHASTSYTPTQVPLPPPIQPPHPPNPHMAVQPSAPIYAYNQPLVLPYFSGIVPPGSQVQFAPYPAPRLAPPLPLGPGQPASNLPSQAYAQPVMVPTVSQQTPMVPPSQTPVTPSRQATSVQPPSQHGTTPVLSPTSSPSSNKAISLYNQPAMDQSSLSSLWQSLPQNVQEEISPHKGADNPKARDRIARRLIRHFFTSEVRARSNCTGVLGYKALDPEKLYHTKCLVFYLCPVRSGTVEAECIEWKRLIKVIDTFNRNHRRFTNTKKAFLNGGSEQGCTENANHGL</sequence>
<name>A0A9Q1H6M0_HOLLE</name>
<feature type="region of interest" description="Disordered" evidence="1">
    <location>
        <begin position="373"/>
        <end position="492"/>
    </location>
</feature>
<accession>A0A9Q1H6M0</accession>
<dbReference type="SMART" id="SM01025">
    <property type="entry name" value="BEN"/>
    <property type="match status" value="1"/>
</dbReference>
<gene>
    <name evidence="3" type="ORF">HOLleu_21145</name>
</gene>
<keyword evidence="4" id="KW-1185">Reference proteome</keyword>
<feature type="compositionally biased region" description="Basic and acidic residues" evidence="1">
    <location>
        <begin position="399"/>
        <end position="427"/>
    </location>
</feature>
<evidence type="ECO:0000313" key="4">
    <source>
        <dbReference type="Proteomes" id="UP001152320"/>
    </source>
</evidence>
<dbReference type="Proteomes" id="UP001152320">
    <property type="component" value="Chromosome 10"/>
</dbReference>
<evidence type="ECO:0000313" key="3">
    <source>
        <dbReference type="EMBL" id="KAJ8034351.1"/>
    </source>
</evidence>
<reference evidence="3" key="1">
    <citation type="submission" date="2021-10" db="EMBL/GenBank/DDBJ databases">
        <title>Tropical sea cucumber genome reveals ecological adaptation and Cuvierian tubules defense mechanism.</title>
        <authorList>
            <person name="Chen T."/>
        </authorList>
    </citation>
    <scope>NUCLEOTIDE SEQUENCE</scope>
    <source>
        <strain evidence="3">Nanhai2018</strain>
        <tissue evidence="3">Muscle</tissue>
    </source>
</reference>
<feature type="compositionally biased region" description="Low complexity" evidence="1">
    <location>
        <begin position="684"/>
        <end position="704"/>
    </location>
</feature>
<feature type="compositionally biased region" description="Polar residues" evidence="1">
    <location>
        <begin position="438"/>
        <end position="461"/>
    </location>
</feature>
<proteinExistence type="predicted"/>
<evidence type="ECO:0000259" key="2">
    <source>
        <dbReference type="SMART" id="SM01025"/>
    </source>
</evidence>
<feature type="region of interest" description="Disordered" evidence="1">
    <location>
        <begin position="679"/>
        <end position="732"/>
    </location>
</feature>
<feature type="domain" description="BEN" evidence="2">
    <location>
        <begin position="888"/>
        <end position="965"/>
    </location>
</feature>
<organism evidence="3 4">
    <name type="scientific">Holothuria leucospilota</name>
    <name type="common">Black long sea cucumber</name>
    <name type="synonym">Mertensiothuria leucospilota</name>
    <dbReference type="NCBI Taxonomy" id="206669"/>
    <lineage>
        <taxon>Eukaryota</taxon>
        <taxon>Metazoa</taxon>
        <taxon>Echinodermata</taxon>
        <taxon>Eleutherozoa</taxon>
        <taxon>Echinozoa</taxon>
        <taxon>Holothuroidea</taxon>
        <taxon>Aspidochirotacea</taxon>
        <taxon>Aspidochirotida</taxon>
        <taxon>Holothuriidae</taxon>
        <taxon>Holothuria</taxon>
    </lineage>
</organism>
<dbReference type="GO" id="GO:0003677">
    <property type="term" value="F:DNA binding"/>
    <property type="evidence" value="ECO:0007669"/>
    <property type="project" value="InterPro"/>
</dbReference>
<feature type="compositionally biased region" description="Low complexity" evidence="1">
    <location>
        <begin position="831"/>
        <end position="843"/>
    </location>
</feature>
<dbReference type="SUPFAM" id="SSF50998">
    <property type="entry name" value="Quinoprotein alcohol dehydrogenase-like"/>
    <property type="match status" value="1"/>
</dbReference>
<feature type="compositionally biased region" description="Polar residues" evidence="1">
    <location>
        <begin position="812"/>
        <end position="830"/>
    </location>
</feature>
<dbReference type="AlphaFoldDB" id="A0A9Q1H6M0"/>
<evidence type="ECO:0000256" key="1">
    <source>
        <dbReference type="SAM" id="MobiDB-lite"/>
    </source>
</evidence>
<protein>
    <recommendedName>
        <fullName evidence="2">BEN domain-containing protein</fullName>
    </recommendedName>
</protein>
<feature type="compositionally biased region" description="Pro residues" evidence="1">
    <location>
        <begin position="715"/>
        <end position="729"/>
    </location>
</feature>